<evidence type="ECO:0000313" key="3">
    <source>
        <dbReference type="EMBL" id="RXH35852.1"/>
    </source>
</evidence>
<reference evidence="3 4" key="1">
    <citation type="submission" date="2015-04" db="EMBL/GenBank/DDBJ databases">
        <title>Comparative genomics of rhizobia nodulating Arachis hypogaea in China.</title>
        <authorList>
            <person name="Li Y."/>
        </authorList>
    </citation>
    <scope>NUCLEOTIDE SEQUENCE [LARGE SCALE GENOMIC DNA]</scope>
    <source>
        <strain evidence="3 4">CCBAU 51757</strain>
    </source>
</reference>
<comment type="caution">
    <text evidence="3">The sequence shown here is derived from an EMBL/GenBank/DDBJ whole genome shotgun (WGS) entry which is preliminary data.</text>
</comment>
<evidence type="ECO:0000259" key="2">
    <source>
        <dbReference type="Pfam" id="PF12680"/>
    </source>
</evidence>
<organism evidence="3 4">
    <name type="scientific">Bradyrhizobium nanningense</name>
    <dbReference type="NCBI Taxonomy" id="1325118"/>
    <lineage>
        <taxon>Bacteria</taxon>
        <taxon>Pseudomonadati</taxon>
        <taxon>Pseudomonadota</taxon>
        <taxon>Alphaproteobacteria</taxon>
        <taxon>Hyphomicrobiales</taxon>
        <taxon>Nitrobacteraceae</taxon>
        <taxon>Bradyrhizobium</taxon>
    </lineage>
</organism>
<feature type="region of interest" description="Disordered" evidence="1">
    <location>
        <begin position="119"/>
        <end position="141"/>
    </location>
</feature>
<dbReference type="Gene3D" id="3.10.450.50">
    <property type="match status" value="1"/>
</dbReference>
<dbReference type="Pfam" id="PF12680">
    <property type="entry name" value="SnoaL_2"/>
    <property type="match status" value="1"/>
</dbReference>
<dbReference type="SUPFAM" id="SSF54427">
    <property type="entry name" value="NTF2-like"/>
    <property type="match status" value="1"/>
</dbReference>
<evidence type="ECO:0000313" key="4">
    <source>
        <dbReference type="Proteomes" id="UP000289546"/>
    </source>
</evidence>
<keyword evidence="4" id="KW-1185">Reference proteome</keyword>
<evidence type="ECO:0000256" key="1">
    <source>
        <dbReference type="SAM" id="MobiDB-lite"/>
    </source>
</evidence>
<dbReference type="EMBL" id="LBJQ01000012">
    <property type="protein sequence ID" value="RXH35852.1"/>
    <property type="molecule type" value="Genomic_DNA"/>
</dbReference>
<proteinExistence type="predicted"/>
<accession>A0A4Q0SBZ7</accession>
<dbReference type="Proteomes" id="UP000289546">
    <property type="component" value="Unassembled WGS sequence"/>
</dbReference>
<dbReference type="InterPro" id="IPR037401">
    <property type="entry name" value="SnoaL-like"/>
</dbReference>
<feature type="domain" description="SnoaL-like" evidence="2">
    <location>
        <begin position="15"/>
        <end position="96"/>
    </location>
</feature>
<sequence>MSSHHQPSTLAALGRAWVEAWNARDLERVLTLYDEAAVMTSDRIPMLGFDASGTVRGKDALRAYWGKALGLLPELHFTLIDLFVSPDSVVVFYANERARKICEYLRVNEKGLIVQGSANHLQEPRRMHGPDAAGPAPFEGR</sequence>
<protein>
    <submittedName>
        <fullName evidence="3">Polyketide cyclase</fullName>
    </submittedName>
</protein>
<dbReference type="OrthoDB" id="333383at2"/>
<dbReference type="RefSeq" id="WP_128917751.1">
    <property type="nucleotide sequence ID" value="NZ_LBJC01000005.1"/>
</dbReference>
<dbReference type="AlphaFoldDB" id="A0A4Q0SBZ7"/>
<gene>
    <name evidence="3" type="ORF">XH99_09100</name>
</gene>
<name>A0A4Q0SBZ7_9BRAD</name>
<dbReference type="InterPro" id="IPR032710">
    <property type="entry name" value="NTF2-like_dom_sf"/>
</dbReference>